<dbReference type="SUPFAM" id="SSF52833">
    <property type="entry name" value="Thioredoxin-like"/>
    <property type="match status" value="1"/>
</dbReference>
<dbReference type="InterPro" id="IPR013766">
    <property type="entry name" value="Thioredoxin_domain"/>
</dbReference>
<dbReference type="InterPro" id="IPR050553">
    <property type="entry name" value="Thioredoxin_ResA/DsbE_sf"/>
</dbReference>
<protein>
    <submittedName>
        <fullName evidence="2">TlpA family protein disulfide reductase</fullName>
    </submittedName>
</protein>
<reference evidence="2 3" key="1">
    <citation type="submission" date="2019-09" db="EMBL/GenBank/DDBJ databases">
        <title>Gimesia benthica sp. nov., a novel bacterium isolated from deep-sea water of the Northwest Indian Ocean.</title>
        <authorList>
            <person name="Dai X."/>
        </authorList>
    </citation>
    <scope>NUCLEOTIDE SEQUENCE [LARGE SCALE GENOMIC DNA]</scope>
    <source>
        <strain evidence="2 3">E7</strain>
    </source>
</reference>
<keyword evidence="3" id="KW-1185">Reference proteome</keyword>
<proteinExistence type="predicted"/>
<dbReference type="InterPro" id="IPR000866">
    <property type="entry name" value="AhpC/TSA"/>
</dbReference>
<dbReference type="InterPro" id="IPR036249">
    <property type="entry name" value="Thioredoxin-like_sf"/>
</dbReference>
<dbReference type="Proteomes" id="UP000427281">
    <property type="component" value="Chromosome"/>
</dbReference>
<gene>
    <name evidence="2" type="ORF">F1728_03100</name>
</gene>
<dbReference type="PANTHER" id="PTHR42852:SF13">
    <property type="entry name" value="PROTEIN DIPZ"/>
    <property type="match status" value="1"/>
</dbReference>
<evidence type="ECO:0000313" key="3">
    <source>
        <dbReference type="Proteomes" id="UP000427281"/>
    </source>
</evidence>
<dbReference type="EMBL" id="CP043930">
    <property type="protein sequence ID" value="QGQ21733.1"/>
    <property type="molecule type" value="Genomic_DNA"/>
</dbReference>
<dbReference type="Pfam" id="PF00578">
    <property type="entry name" value="AhpC-TSA"/>
    <property type="match status" value="1"/>
</dbReference>
<dbReference type="PROSITE" id="PS51352">
    <property type="entry name" value="THIOREDOXIN_2"/>
    <property type="match status" value="1"/>
</dbReference>
<dbReference type="GO" id="GO:0016209">
    <property type="term" value="F:antioxidant activity"/>
    <property type="evidence" value="ECO:0007669"/>
    <property type="project" value="InterPro"/>
</dbReference>
<dbReference type="CDD" id="cd02966">
    <property type="entry name" value="TlpA_like_family"/>
    <property type="match status" value="1"/>
</dbReference>
<evidence type="ECO:0000259" key="1">
    <source>
        <dbReference type="PROSITE" id="PS51352"/>
    </source>
</evidence>
<accession>A0A6I6A6L8</accession>
<sequence length="487" mass="54592">MPRERLSSESEIPRPRFDRYYRLSKEGEPQIMRHRHGIMMIAAGLLSLTQFGCGGGDSPAPQTADNKLDGKLEAAPADAKPLQKTPSAKITQVSQTGPALKPNANAIQTASLERDKRDMDDLDGDDESLADEEVKISELKEGSAEWNVREITRLRVLALPKTDNVEELKQARAARNQKIIQLAMEAVKQTHADKEKQRLFTVCIRHLLDAHLQMALQGDQESIDALYDHSESLYKRDPNSPSAAEAGFTVAKFANTSAQRFAQQDPRWIEEFVKQARLFATRFPQENIRAPQMLQAAAETCQLYGLNQSALDCCLDLETRFPKSNETAQVAGLSRRLKLKGQPIQLAGETIEGGYVSIDDYKGSVVLVVFWSTTAKPFIEQLPEIQALSKKYRKYGFEIVGVNLDLEEPAIDAFQEKSPLDWRQIFYSARDKRGWNNPAALHYGVRSVPMMMLVDHTGITEVVTSDVKLLEEPLRSLLRKKTQASAQ</sequence>
<dbReference type="GO" id="GO:0016491">
    <property type="term" value="F:oxidoreductase activity"/>
    <property type="evidence" value="ECO:0007669"/>
    <property type="project" value="InterPro"/>
</dbReference>
<evidence type="ECO:0000313" key="2">
    <source>
        <dbReference type="EMBL" id="QGQ21733.1"/>
    </source>
</evidence>
<dbReference type="PANTHER" id="PTHR42852">
    <property type="entry name" value="THIOL:DISULFIDE INTERCHANGE PROTEIN DSBE"/>
    <property type="match status" value="1"/>
</dbReference>
<feature type="domain" description="Thioredoxin" evidence="1">
    <location>
        <begin position="337"/>
        <end position="486"/>
    </location>
</feature>
<organism evidence="2 3">
    <name type="scientific">Gimesia benthica</name>
    <dbReference type="NCBI Taxonomy" id="2608982"/>
    <lineage>
        <taxon>Bacteria</taxon>
        <taxon>Pseudomonadati</taxon>
        <taxon>Planctomycetota</taxon>
        <taxon>Planctomycetia</taxon>
        <taxon>Planctomycetales</taxon>
        <taxon>Planctomycetaceae</taxon>
        <taxon>Gimesia</taxon>
    </lineage>
</organism>
<dbReference type="Gene3D" id="3.40.30.10">
    <property type="entry name" value="Glutaredoxin"/>
    <property type="match status" value="1"/>
</dbReference>
<dbReference type="KEGG" id="gim:F1728_03100"/>
<name>A0A6I6A6L8_9PLAN</name>
<dbReference type="AlphaFoldDB" id="A0A6I6A6L8"/>